<evidence type="ECO:0000259" key="3">
    <source>
        <dbReference type="PROSITE" id="PS51755"/>
    </source>
</evidence>
<keyword evidence="5" id="KW-1185">Reference proteome</keyword>
<dbReference type="InterPro" id="IPR036388">
    <property type="entry name" value="WH-like_DNA-bd_sf"/>
</dbReference>
<sequence length="126" mass="14334">MISPATPKLQASALTADGMLPRFLKAGDIRLDLFHRDASVGGSWIGLHPREFEVLWRLAETPDVVVSRTRLLKDVWRLNHDPETNRVEVNISRIRSKLHPFRLSWMVRTSDAGGYFLTTEPLSVDI</sequence>
<dbReference type="GO" id="GO:0003677">
    <property type="term" value="F:DNA binding"/>
    <property type="evidence" value="ECO:0007669"/>
    <property type="project" value="UniProtKB-UniRule"/>
</dbReference>
<keyword evidence="1 2" id="KW-0238">DNA-binding</keyword>
<feature type="domain" description="OmpR/PhoB-type" evidence="3">
    <location>
        <begin position="21"/>
        <end position="119"/>
    </location>
</feature>
<proteinExistence type="predicted"/>
<dbReference type="SMART" id="SM00862">
    <property type="entry name" value="Trans_reg_C"/>
    <property type="match status" value="1"/>
</dbReference>
<dbReference type="CDD" id="cd00383">
    <property type="entry name" value="trans_reg_C"/>
    <property type="match status" value="1"/>
</dbReference>
<feature type="DNA-binding region" description="OmpR/PhoB-type" evidence="2">
    <location>
        <begin position="21"/>
        <end position="119"/>
    </location>
</feature>
<gene>
    <name evidence="4" type="ORF">GRI35_04150</name>
</gene>
<dbReference type="SUPFAM" id="SSF46894">
    <property type="entry name" value="C-terminal effector domain of the bipartite response regulators"/>
    <property type="match status" value="1"/>
</dbReference>
<accession>A0A844Z5M8</accession>
<dbReference type="PROSITE" id="PS51755">
    <property type="entry name" value="OMPR_PHOB"/>
    <property type="match status" value="1"/>
</dbReference>
<dbReference type="OrthoDB" id="7595335at2"/>
<dbReference type="Proteomes" id="UP000460290">
    <property type="component" value="Unassembled WGS sequence"/>
</dbReference>
<dbReference type="EMBL" id="WTYZ01000001">
    <property type="protein sequence ID" value="MXO82566.1"/>
    <property type="molecule type" value="Genomic_DNA"/>
</dbReference>
<dbReference type="InterPro" id="IPR016032">
    <property type="entry name" value="Sig_transdc_resp-reg_C-effctor"/>
</dbReference>
<organism evidence="4 5">
    <name type="scientific">Pontixanthobacter aestiaquae</name>
    <dbReference type="NCBI Taxonomy" id="1509367"/>
    <lineage>
        <taxon>Bacteria</taxon>
        <taxon>Pseudomonadati</taxon>
        <taxon>Pseudomonadota</taxon>
        <taxon>Alphaproteobacteria</taxon>
        <taxon>Sphingomonadales</taxon>
        <taxon>Erythrobacteraceae</taxon>
        <taxon>Pontixanthobacter</taxon>
    </lineage>
</organism>
<dbReference type="AlphaFoldDB" id="A0A844Z5M8"/>
<dbReference type="InterPro" id="IPR001867">
    <property type="entry name" value="OmpR/PhoB-type_DNA-bd"/>
</dbReference>
<dbReference type="GO" id="GO:0000160">
    <property type="term" value="P:phosphorelay signal transduction system"/>
    <property type="evidence" value="ECO:0007669"/>
    <property type="project" value="InterPro"/>
</dbReference>
<dbReference type="Pfam" id="PF00486">
    <property type="entry name" value="Trans_reg_C"/>
    <property type="match status" value="1"/>
</dbReference>
<evidence type="ECO:0000313" key="4">
    <source>
        <dbReference type="EMBL" id="MXO82566.1"/>
    </source>
</evidence>
<dbReference type="Gene3D" id="1.10.10.10">
    <property type="entry name" value="Winged helix-like DNA-binding domain superfamily/Winged helix DNA-binding domain"/>
    <property type="match status" value="1"/>
</dbReference>
<dbReference type="RefSeq" id="WP_160613003.1">
    <property type="nucleotide sequence ID" value="NZ_JAUFQM010000001.1"/>
</dbReference>
<name>A0A844Z5M8_9SPHN</name>
<protein>
    <recommendedName>
        <fullName evidence="3">OmpR/PhoB-type domain-containing protein</fullName>
    </recommendedName>
</protein>
<dbReference type="GO" id="GO:0006355">
    <property type="term" value="P:regulation of DNA-templated transcription"/>
    <property type="evidence" value="ECO:0007669"/>
    <property type="project" value="InterPro"/>
</dbReference>
<evidence type="ECO:0000313" key="5">
    <source>
        <dbReference type="Proteomes" id="UP000460290"/>
    </source>
</evidence>
<evidence type="ECO:0000256" key="1">
    <source>
        <dbReference type="ARBA" id="ARBA00023125"/>
    </source>
</evidence>
<evidence type="ECO:0000256" key="2">
    <source>
        <dbReference type="PROSITE-ProRule" id="PRU01091"/>
    </source>
</evidence>
<reference evidence="4 5" key="1">
    <citation type="submission" date="2019-12" db="EMBL/GenBank/DDBJ databases">
        <title>Genomic-based taxomic classification of the family Erythrobacteraceae.</title>
        <authorList>
            <person name="Xu L."/>
        </authorList>
    </citation>
    <scope>NUCLEOTIDE SEQUENCE [LARGE SCALE GENOMIC DNA]</scope>
    <source>
        <strain evidence="4 5">KCTC 42006</strain>
    </source>
</reference>
<comment type="caution">
    <text evidence="4">The sequence shown here is derived from an EMBL/GenBank/DDBJ whole genome shotgun (WGS) entry which is preliminary data.</text>
</comment>